<dbReference type="AlphaFoldDB" id="A0A243RH35"/>
<organism evidence="2 3">
    <name type="scientific">Streptosporangium minutum</name>
    <dbReference type="NCBI Taxonomy" id="569862"/>
    <lineage>
        <taxon>Bacteria</taxon>
        <taxon>Bacillati</taxon>
        <taxon>Actinomycetota</taxon>
        <taxon>Actinomycetes</taxon>
        <taxon>Streptosporangiales</taxon>
        <taxon>Streptosporangiaceae</taxon>
        <taxon>Streptosporangium</taxon>
    </lineage>
</organism>
<reference evidence="2 3" key="1">
    <citation type="submission" date="2017-05" db="EMBL/GenBank/DDBJ databases">
        <title>Biotechnological potential of actinobacteria isolated from South African environments.</title>
        <authorList>
            <person name="Le Roes-Hill M."/>
            <person name="Prins A."/>
            <person name="Durrell K.A."/>
        </authorList>
    </citation>
    <scope>NUCLEOTIDE SEQUENCE [LARGE SCALE GENOMIC DNA]</scope>
    <source>
        <strain evidence="2">M26</strain>
    </source>
</reference>
<evidence type="ECO:0000313" key="2">
    <source>
        <dbReference type="EMBL" id="OUC94043.1"/>
    </source>
</evidence>
<dbReference type="Gene3D" id="3.40.50.300">
    <property type="entry name" value="P-loop containing nucleotide triphosphate hydrolases"/>
    <property type="match status" value="1"/>
</dbReference>
<feature type="region of interest" description="Disordered" evidence="1">
    <location>
        <begin position="1"/>
        <end position="20"/>
    </location>
</feature>
<dbReference type="Pfam" id="PF07931">
    <property type="entry name" value="CPT"/>
    <property type="match status" value="1"/>
</dbReference>
<comment type="caution">
    <text evidence="2">The sequence shown here is derived from an EMBL/GenBank/DDBJ whole genome shotgun (WGS) entry which is preliminary data.</text>
</comment>
<gene>
    <name evidence="2" type="ORF">CA984_24035</name>
</gene>
<keyword evidence="3" id="KW-1185">Reference proteome</keyword>
<evidence type="ECO:0000313" key="3">
    <source>
        <dbReference type="Proteomes" id="UP000194761"/>
    </source>
</evidence>
<accession>A0A243RH35</accession>
<evidence type="ECO:0000256" key="1">
    <source>
        <dbReference type="SAM" id="MobiDB-lite"/>
    </source>
</evidence>
<sequence>MKDSRTSGAGDSPYGGKQGAWFRREAREVVAERHQGAVELNRHDAAPPAVLDTVADVRNAEPPGRVVFLNGTSSSGKTTLARAIQDESDTPFVHWGIDTLFHLVPPDWGGGRGGPLSRAGFWYDRTVRDEDGHPSVVIRYGPVGRRMLHSACTAAAAFARGGDDLVIDEMLLSPDLLPVWMDALAGLDVLLVGVMCPLPVAEEREVARGNESGLARGHLRTVHEHGFAYDITVDTSTETPIDLAKAVLRCPPSTPPLRRQHEGGPSPHYG</sequence>
<name>A0A243RH35_9ACTN</name>
<dbReference type="SUPFAM" id="SSF52540">
    <property type="entry name" value="P-loop containing nucleoside triphosphate hydrolases"/>
    <property type="match status" value="1"/>
</dbReference>
<dbReference type="Proteomes" id="UP000194761">
    <property type="component" value="Unassembled WGS sequence"/>
</dbReference>
<dbReference type="EMBL" id="NGFP01000117">
    <property type="protein sequence ID" value="OUC94043.1"/>
    <property type="molecule type" value="Genomic_DNA"/>
</dbReference>
<evidence type="ECO:0008006" key="4">
    <source>
        <dbReference type="Google" id="ProtNLM"/>
    </source>
</evidence>
<protein>
    <recommendedName>
        <fullName evidence="4">Chloramphenicol phosphotransferase</fullName>
    </recommendedName>
</protein>
<dbReference type="InterPro" id="IPR027417">
    <property type="entry name" value="P-loop_NTPase"/>
</dbReference>
<proteinExistence type="predicted"/>
<feature type="region of interest" description="Disordered" evidence="1">
    <location>
        <begin position="250"/>
        <end position="270"/>
    </location>
</feature>